<evidence type="ECO:0000313" key="3">
    <source>
        <dbReference type="Proteomes" id="UP000193067"/>
    </source>
</evidence>
<feature type="region of interest" description="Disordered" evidence="1">
    <location>
        <begin position="58"/>
        <end position="159"/>
    </location>
</feature>
<proteinExistence type="predicted"/>
<dbReference type="Proteomes" id="UP000193067">
    <property type="component" value="Unassembled WGS sequence"/>
</dbReference>
<feature type="compositionally biased region" description="Basic and acidic residues" evidence="1">
    <location>
        <begin position="146"/>
        <end position="159"/>
    </location>
</feature>
<evidence type="ECO:0000313" key="2">
    <source>
        <dbReference type="EMBL" id="OSD01853.1"/>
    </source>
</evidence>
<feature type="compositionally biased region" description="Basic residues" evidence="1">
    <location>
        <begin position="130"/>
        <end position="139"/>
    </location>
</feature>
<organism evidence="2 3">
    <name type="scientific">Trametes coccinea (strain BRFM310)</name>
    <name type="common">Pycnoporus coccineus</name>
    <dbReference type="NCBI Taxonomy" id="1353009"/>
    <lineage>
        <taxon>Eukaryota</taxon>
        <taxon>Fungi</taxon>
        <taxon>Dikarya</taxon>
        <taxon>Basidiomycota</taxon>
        <taxon>Agaricomycotina</taxon>
        <taxon>Agaricomycetes</taxon>
        <taxon>Polyporales</taxon>
        <taxon>Polyporaceae</taxon>
        <taxon>Trametes</taxon>
    </lineage>
</organism>
<accession>A0A1Y2IMF1</accession>
<protein>
    <submittedName>
        <fullName evidence="2">Uncharacterized protein</fullName>
    </submittedName>
</protein>
<evidence type="ECO:0000256" key="1">
    <source>
        <dbReference type="SAM" id="MobiDB-lite"/>
    </source>
</evidence>
<dbReference type="EMBL" id="KZ084108">
    <property type="protein sequence ID" value="OSD01853.1"/>
    <property type="molecule type" value="Genomic_DNA"/>
</dbReference>
<gene>
    <name evidence="2" type="ORF">PYCCODRAFT_451433</name>
</gene>
<reference evidence="2 3" key="1">
    <citation type="journal article" date="2015" name="Biotechnol. Biofuels">
        <title>Enhanced degradation of softwood versus hardwood by the white-rot fungus Pycnoporus coccineus.</title>
        <authorList>
            <person name="Couturier M."/>
            <person name="Navarro D."/>
            <person name="Chevret D."/>
            <person name="Henrissat B."/>
            <person name="Piumi F."/>
            <person name="Ruiz-Duenas F.J."/>
            <person name="Martinez A.T."/>
            <person name="Grigoriev I.V."/>
            <person name="Riley R."/>
            <person name="Lipzen A."/>
            <person name="Berrin J.G."/>
            <person name="Master E.R."/>
            <person name="Rosso M.N."/>
        </authorList>
    </citation>
    <scope>NUCLEOTIDE SEQUENCE [LARGE SCALE GENOMIC DNA]</scope>
    <source>
        <strain evidence="2 3">BRFM310</strain>
    </source>
</reference>
<sequence>MPRGRAHIRGDPKPGTAGKKISLWNLNKETRAVRGGPRLHPKPSTPVRIHLRIYHDGIIQSPLPTSPSLAPNGETHQPSRPPTSQPADAAETRHRPRENLTTEGRRTRAGRTSPAWDDVTLAASEEPRSRRARAGRGGRGKAGWALREEGTRESRCGRA</sequence>
<name>A0A1Y2IMF1_TRAC3</name>
<feature type="compositionally biased region" description="Polar residues" evidence="1">
    <location>
        <begin position="62"/>
        <end position="78"/>
    </location>
</feature>
<keyword evidence="3" id="KW-1185">Reference proteome</keyword>
<feature type="compositionally biased region" description="Basic and acidic residues" evidence="1">
    <location>
        <begin position="90"/>
        <end position="106"/>
    </location>
</feature>
<feature type="region of interest" description="Disordered" evidence="1">
    <location>
        <begin position="1"/>
        <end position="46"/>
    </location>
</feature>
<dbReference type="AlphaFoldDB" id="A0A1Y2IMF1"/>